<dbReference type="InterPro" id="IPR029058">
    <property type="entry name" value="AB_hydrolase_fold"/>
</dbReference>
<proteinExistence type="predicted"/>
<dbReference type="InterPro" id="IPR050583">
    <property type="entry name" value="Mycobacterial_A85_antigen"/>
</dbReference>
<dbReference type="Gene3D" id="3.40.50.1820">
    <property type="entry name" value="alpha/beta hydrolase"/>
    <property type="match status" value="1"/>
</dbReference>
<dbReference type="PANTHER" id="PTHR48098:SF3">
    <property type="entry name" value="IRON(III) ENTEROBACTIN ESTERASE"/>
    <property type="match status" value="1"/>
</dbReference>
<dbReference type="AlphaFoldDB" id="A0A1I0FCG7"/>
<keyword evidence="2" id="KW-1185">Reference proteome</keyword>
<dbReference type="SUPFAM" id="SSF53474">
    <property type="entry name" value="alpha/beta-Hydrolases"/>
    <property type="match status" value="1"/>
</dbReference>
<dbReference type="PANTHER" id="PTHR48098">
    <property type="entry name" value="ENTEROCHELIN ESTERASE-RELATED"/>
    <property type="match status" value="1"/>
</dbReference>
<gene>
    <name evidence="1" type="ORF">SAMN05421676_105275</name>
</gene>
<sequence length="236" mass="27182">MFDKSIHSEYLNESITLRIYQPENYSSLYKYHICIMQDGNDYFQLGRAATFIDHLHERGDIENTVLVGIHYKDKYDRHEKYHPDGRKNNDYIKFLRFEVVPVLDDILPGYYLGSARTLIGDSLGGTVSFMTALAYPNTFGNVVMQSPYVDEKVMMTAKASENLSLIKIYHTIGKHETNVQTTKGGIKNFLKPNRQLSQLLQSKTSEYTYNELSGDHTWKAWQKDLPNAFISIFGKA</sequence>
<accession>A0A1I0FCG7</accession>
<organism evidence="1 2">
    <name type="scientific">Salinibacillus kushneri</name>
    <dbReference type="NCBI Taxonomy" id="237682"/>
    <lineage>
        <taxon>Bacteria</taxon>
        <taxon>Bacillati</taxon>
        <taxon>Bacillota</taxon>
        <taxon>Bacilli</taxon>
        <taxon>Bacillales</taxon>
        <taxon>Bacillaceae</taxon>
        <taxon>Salinibacillus</taxon>
    </lineage>
</organism>
<dbReference type="Proteomes" id="UP000199095">
    <property type="component" value="Unassembled WGS sequence"/>
</dbReference>
<dbReference type="STRING" id="237682.SAMN05421676_105275"/>
<dbReference type="EMBL" id="FOHJ01000005">
    <property type="protein sequence ID" value="SET55549.1"/>
    <property type="molecule type" value="Genomic_DNA"/>
</dbReference>
<name>A0A1I0FCG7_9BACI</name>
<evidence type="ECO:0000313" key="2">
    <source>
        <dbReference type="Proteomes" id="UP000199095"/>
    </source>
</evidence>
<evidence type="ECO:0000313" key="1">
    <source>
        <dbReference type="EMBL" id="SET55549.1"/>
    </source>
</evidence>
<protein>
    <submittedName>
        <fullName evidence="1">Enterochelin esterase</fullName>
    </submittedName>
</protein>
<reference evidence="2" key="1">
    <citation type="submission" date="2016-10" db="EMBL/GenBank/DDBJ databases">
        <authorList>
            <person name="Varghese N."/>
            <person name="Submissions S."/>
        </authorList>
    </citation>
    <scope>NUCLEOTIDE SEQUENCE [LARGE SCALE GENOMIC DNA]</scope>
    <source>
        <strain evidence="2">CGMCC 1.3566</strain>
    </source>
</reference>
<dbReference type="Pfam" id="PF00756">
    <property type="entry name" value="Esterase"/>
    <property type="match status" value="1"/>
</dbReference>
<dbReference type="InterPro" id="IPR000801">
    <property type="entry name" value="Esterase-like"/>
</dbReference>